<dbReference type="FunFam" id="1.10.10.10:FF:000001">
    <property type="entry name" value="LysR family transcriptional regulator"/>
    <property type="match status" value="1"/>
</dbReference>
<dbReference type="GO" id="GO:0003700">
    <property type="term" value="F:DNA-binding transcription factor activity"/>
    <property type="evidence" value="ECO:0007669"/>
    <property type="project" value="InterPro"/>
</dbReference>
<dbReference type="OrthoDB" id="646694at2"/>
<dbReference type="Pfam" id="PF03466">
    <property type="entry name" value="LysR_substrate"/>
    <property type="match status" value="1"/>
</dbReference>
<evidence type="ECO:0000256" key="4">
    <source>
        <dbReference type="ARBA" id="ARBA00023163"/>
    </source>
</evidence>
<evidence type="ECO:0000313" key="7">
    <source>
        <dbReference type="Proteomes" id="UP000324194"/>
    </source>
</evidence>
<dbReference type="AlphaFoldDB" id="A0A5E4PDZ0"/>
<name>A0A5E4PDZ0_9COXI</name>
<keyword evidence="4" id="KW-0804">Transcription</keyword>
<dbReference type="Pfam" id="PF00126">
    <property type="entry name" value="HTH_1"/>
    <property type="match status" value="1"/>
</dbReference>
<dbReference type="InterPro" id="IPR036390">
    <property type="entry name" value="WH_DNA-bd_sf"/>
</dbReference>
<evidence type="ECO:0000259" key="5">
    <source>
        <dbReference type="PROSITE" id="PS50931"/>
    </source>
</evidence>
<dbReference type="GO" id="GO:0003677">
    <property type="term" value="F:DNA binding"/>
    <property type="evidence" value="ECO:0007669"/>
    <property type="project" value="UniProtKB-KW"/>
</dbReference>
<organism evidence="6 7">
    <name type="scientific">Aquicella siphonis</name>
    <dbReference type="NCBI Taxonomy" id="254247"/>
    <lineage>
        <taxon>Bacteria</taxon>
        <taxon>Pseudomonadati</taxon>
        <taxon>Pseudomonadota</taxon>
        <taxon>Gammaproteobacteria</taxon>
        <taxon>Legionellales</taxon>
        <taxon>Coxiellaceae</taxon>
        <taxon>Aquicella</taxon>
    </lineage>
</organism>
<evidence type="ECO:0000256" key="2">
    <source>
        <dbReference type="ARBA" id="ARBA00023015"/>
    </source>
</evidence>
<proteinExistence type="inferred from homology"/>
<dbReference type="InterPro" id="IPR000847">
    <property type="entry name" value="LysR_HTH_N"/>
</dbReference>
<dbReference type="CDD" id="cd05466">
    <property type="entry name" value="PBP2_LTTR_substrate"/>
    <property type="match status" value="1"/>
</dbReference>
<sequence length="292" mass="32446">MIPSSTDLTYFLEVANLLNLSRAAETIGISQPSLTLAMQRLETAVGTAILIRHKRGVSLTKAGKQLLLHARKLLQQWDTIKSETLASVHEVQGSFKIGCHPSVALYFLPRVLGDLLESYPDLEIHLKHDSSRKVTEQIINLSVDIGIVVNPVKHPDLVIKKLDDDRITLWKGQGQRAIQDIHSSQALLICDPDLMQTQAILRKLKKAGTLPSRLLTTNSLEVIAELTANNCGIGILPEKIARSKHLNPLPKAPNYDDEICVLYHGSNRDIKAIQMIVESIRKILTKKPKAHQ</sequence>
<evidence type="ECO:0000256" key="1">
    <source>
        <dbReference type="ARBA" id="ARBA00009437"/>
    </source>
</evidence>
<dbReference type="SUPFAM" id="SSF53850">
    <property type="entry name" value="Periplasmic binding protein-like II"/>
    <property type="match status" value="1"/>
</dbReference>
<comment type="similarity">
    <text evidence="1">Belongs to the LysR transcriptional regulatory family.</text>
</comment>
<keyword evidence="7" id="KW-1185">Reference proteome</keyword>
<accession>A0A5E4PDZ0</accession>
<dbReference type="Proteomes" id="UP000324194">
    <property type="component" value="Chromosome 1"/>
</dbReference>
<reference evidence="6 7" key="1">
    <citation type="submission" date="2019-08" db="EMBL/GenBank/DDBJ databases">
        <authorList>
            <person name="Guy L."/>
        </authorList>
    </citation>
    <scope>NUCLEOTIDE SEQUENCE [LARGE SCALE GENOMIC DNA]</scope>
    <source>
        <strain evidence="6 7">SGT-108</strain>
    </source>
</reference>
<protein>
    <submittedName>
        <fullName evidence="6">HTH-type transcriptional regulator CynR</fullName>
    </submittedName>
</protein>
<dbReference type="PANTHER" id="PTHR30419">
    <property type="entry name" value="HTH-TYPE TRANSCRIPTIONAL REGULATOR YBHD"/>
    <property type="match status" value="1"/>
</dbReference>
<keyword evidence="3" id="KW-0238">DNA-binding</keyword>
<dbReference type="InterPro" id="IPR050950">
    <property type="entry name" value="HTH-type_LysR_regulators"/>
</dbReference>
<dbReference type="Gene3D" id="3.40.190.290">
    <property type="match status" value="1"/>
</dbReference>
<dbReference type="InterPro" id="IPR036388">
    <property type="entry name" value="WH-like_DNA-bd_sf"/>
</dbReference>
<keyword evidence="2" id="KW-0805">Transcription regulation</keyword>
<evidence type="ECO:0000256" key="3">
    <source>
        <dbReference type="ARBA" id="ARBA00023125"/>
    </source>
</evidence>
<dbReference type="InterPro" id="IPR005119">
    <property type="entry name" value="LysR_subst-bd"/>
</dbReference>
<dbReference type="PRINTS" id="PR00039">
    <property type="entry name" value="HTHLYSR"/>
</dbReference>
<dbReference type="GO" id="GO:0005829">
    <property type="term" value="C:cytosol"/>
    <property type="evidence" value="ECO:0007669"/>
    <property type="project" value="TreeGrafter"/>
</dbReference>
<dbReference type="RefSeq" id="WP_148337948.1">
    <property type="nucleotide sequence ID" value="NZ_LR699119.1"/>
</dbReference>
<dbReference type="EMBL" id="LR699119">
    <property type="protein sequence ID" value="VVC75024.1"/>
    <property type="molecule type" value="Genomic_DNA"/>
</dbReference>
<dbReference type="KEGG" id="asip:AQUSIP_02990"/>
<dbReference type="SUPFAM" id="SSF46785">
    <property type="entry name" value="Winged helix' DNA-binding domain"/>
    <property type="match status" value="1"/>
</dbReference>
<dbReference type="PROSITE" id="PS50931">
    <property type="entry name" value="HTH_LYSR"/>
    <property type="match status" value="1"/>
</dbReference>
<feature type="domain" description="HTH lysR-type" evidence="5">
    <location>
        <begin position="3"/>
        <end position="60"/>
    </location>
</feature>
<dbReference type="Gene3D" id="1.10.10.10">
    <property type="entry name" value="Winged helix-like DNA-binding domain superfamily/Winged helix DNA-binding domain"/>
    <property type="match status" value="1"/>
</dbReference>
<gene>
    <name evidence="6" type="primary">cynR</name>
    <name evidence="6" type="ORF">AQUSIP_02990</name>
</gene>
<evidence type="ECO:0000313" key="6">
    <source>
        <dbReference type="EMBL" id="VVC75024.1"/>
    </source>
</evidence>